<dbReference type="RefSeq" id="WP_132963335.1">
    <property type="nucleotide sequence ID" value="NZ_SMAH01000015.1"/>
</dbReference>
<dbReference type="AlphaFoldDB" id="A0A4R3L8A9"/>
<gene>
    <name evidence="2" type="ORF">EDC36_11534</name>
    <name evidence="3" type="ORF">Tigna_02103</name>
</gene>
<evidence type="ECO:0000256" key="1">
    <source>
        <dbReference type="SAM" id="SignalP"/>
    </source>
</evidence>
<keyword evidence="1" id="KW-0732">Signal</keyword>
<evidence type="ECO:0000313" key="2">
    <source>
        <dbReference type="EMBL" id="TCS95285.1"/>
    </source>
</evidence>
<dbReference type="EMBL" id="SMAH01000015">
    <property type="protein sequence ID" value="TCS95285.1"/>
    <property type="molecule type" value="Genomic_DNA"/>
</dbReference>
<dbReference type="GO" id="GO:0015562">
    <property type="term" value="F:efflux transmembrane transporter activity"/>
    <property type="evidence" value="ECO:0007669"/>
    <property type="project" value="InterPro"/>
</dbReference>
<protein>
    <submittedName>
        <fullName evidence="2">Outer membrane efflux protein</fullName>
    </submittedName>
</protein>
<reference evidence="3 5" key="2">
    <citation type="submission" date="2019-07" db="EMBL/GenBank/DDBJ databases">
        <title>Tepidimonas ignava SPS-1037 draft genome.</title>
        <authorList>
            <person name="Da Costa M.S."/>
            <person name="Froufe H.J.C."/>
            <person name="Egas C."/>
            <person name="Albuquerque L."/>
        </authorList>
    </citation>
    <scope>NUCLEOTIDE SEQUENCE [LARGE SCALE GENOMIC DNA]</scope>
    <source>
        <strain evidence="3 5">SPS-1037</strain>
    </source>
</reference>
<feature type="chain" id="PRO_5020605049" evidence="1">
    <location>
        <begin position="25"/>
        <end position="426"/>
    </location>
</feature>
<dbReference type="OrthoDB" id="8554634at2"/>
<dbReference type="Proteomes" id="UP000315577">
    <property type="component" value="Unassembled WGS sequence"/>
</dbReference>
<evidence type="ECO:0000313" key="5">
    <source>
        <dbReference type="Proteomes" id="UP000315577"/>
    </source>
</evidence>
<evidence type="ECO:0000313" key="4">
    <source>
        <dbReference type="Proteomes" id="UP000295536"/>
    </source>
</evidence>
<reference evidence="2 4" key="1">
    <citation type="submission" date="2019-03" db="EMBL/GenBank/DDBJ databases">
        <title>Genomic Encyclopedia of Type Strains, Phase IV (KMG-IV): sequencing the most valuable type-strain genomes for metagenomic binning, comparative biology and taxonomic classification.</title>
        <authorList>
            <person name="Goeker M."/>
        </authorList>
    </citation>
    <scope>NUCLEOTIDE SEQUENCE [LARGE SCALE GENOMIC DNA]</scope>
    <source>
        <strain evidence="2 4">DSM 12034</strain>
    </source>
</reference>
<dbReference type="EMBL" id="VJNC01000015">
    <property type="protein sequence ID" value="TSE19776.1"/>
    <property type="molecule type" value="Genomic_DNA"/>
</dbReference>
<dbReference type="Gene3D" id="1.20.1600.10">
    <property type="entry name" value="Outer membrane efflux proteins (OEP)"/>
    <property type="match status" value="2"/>
</dbReference>
<evidence type="ECO:0000313" key="3">
    <source>
        <dbReference type="EMBL" id="TSE19776.1"/>
    </source>
</evidence>
<comment type="caution">
    <text evidence="2">The sequence shown here is derived from an EMBL/GenBank/DDBJ whole genome shotgun (WGS) entry which is preliminary data.</text>
</comment>
<dbReference type="SUPFAM" id="SSF56954">
    <property type="entry name" value="Outer membrane efflux proteins (OEP)"/>
    <property type="match status" value="1"/>
</dbReference>
<sequence length="426" mass="46297">MPSNPLVVGAWAVAALLGSAAALAQTAHDHSSPDAAAAPAASPAPSTRNAWRDANAAVGTMPRGHADIVAWERARGLHHPPADEPGPDQPWTLDDVARAALRQAPELRIEPGEGAVAQAQRQQAAAQTVLQAQRAWLDAVTARALRRLAEREHEAAELAAELAQRMQQVGNFSAERALRESLPRQATAARLQQARLDERQALIRLWQRLGVGETPEALRRHLPTQLPARAPLPTADDLPRLQAELLQRHPLAVQRRAEAERSAAGVPAHAQATLQAAWETAVAASAPNAPALPLRAPRWPHTWEQALQAQADWQRLQRQLVGDLHLAWHAAQAAEAHLALLRDQLQPALRQLEDEAVLRYNGMLISTWELLATVRQRLQVEQTLLQAERDAWDAQLMLRAVQAGLPYTPTARGATPADATPADQGH</sequence>
<accession>A0A4R3L8A9</accession>
<dbReference type="Proteomes" id="UP000295536">
    <property type="component" value="Unassembled WGS sequence"/>
</dbReference>
<organism evidence="2 4">
    <name type="scientific">Tepidimonas ignava</name>
    <dbReference type="NCBI Taxonomy" id="114249"/>
    <lineage>
        <taxon>Bacteria</taxon>
        <taxon>Pseudomonadati</taxon>
        <taxon>Pseudomonadota</taxon>
        <taxon>Betaproteobacteria</taxon>
        <taxon>Burkholderiales</taxon>
        <taxon>Tepidimonas</taxon>
    </lineage>
</organism>
<name>A0A4R3L8A9_9BURK</name>
<keyword evidence="5" id="KW-1185">Reference proteome</keyword>
<proteinExistence type="predicted"/>
<feature type="signal peptide" evidence="1">
    <location>
        <begin position="1"/>
        <end position="24"/>
    </location>
</feature>